<gene>
    <name evidence="5" type="ORF">DW2_09636</name>
</gene>
<dbReference type="Gene3D" id="3.90.550.10">
    <property type="entry name" value="Spore Coat Polysaccharide Biosynthesis Protein SpsA, Chain A"/>
    <property type="match status" value="1"/>
</dbReference>
<dbReference type="OrthoDB" id="9788272at2"/>
<keyword evidence="6" id="KW-1185">Reference proteome</keyword>
<dbReference type="InterPro" id="IPR025877">
    <property type="entry name" value="MobA-like_NTP_Trfase"/>
</dbReference>
<dbReference type="PANTHER" id="PTHR43584">
    <property type="entry name" value="NUCLEOTIDYL TRANSFERASE"/>
    <property type="match status" value="1"/>
</dbReference>
<dbReference type="Pfam" id="PF12804">
    <property type="entry name" value="NTP_transf_3"/>
    <property type="match status" value="1"/>
</dbReference>
<dbReference type="eggNOG" id="COG1208">
    <property type="taxonomic scope" value="Bacteria"/>
</dbReference>
<accession>A0A085TWY0</accession>
<sequence>MPTAPDALMLFAAGFGTRMGALTKDRPKPLIEVAGRPLIDHALNLARAGGARRIVANVHYHADQVIAHLAQEEVAISDERGALLETGGGLRAALPMLGPGPVMTLNTDAIWRGPNAVERLRAAWEPGRMGALLMLVAPEKALGHAGQGDFTLDPEGRLIRGPGYVYTGAQIIDPAGIETIEEDFFSLNRLWDRMISEGRLFGIVHEGHWCDVGRPESIPLAEGLLDER</sequence>
<keyword evidence="1 5" id="KW-0808">Transferase</keyword>
<comment type="caution">
    <text evidence="5">The sequence shown here is derived from an EMBL/GenBank/DDBJ whole genome shotgun (WGS) entry which is preliminary data.</text>
</comment>
<dbReference type="SUPFAM" id="SSF53448">
    <property type="entry name" value="Nucleotide-diphospho-sugar transferases"/>
    <property type="match status" value="1"/>
</dbReference>
<dbReference type="CDD" id="cd06422">
    <property type="entry name" value="NTP_transferase_like_1"/>
    <property type="match status" value="1"/>
</dbReference>
<protein>
    <submittedName>
        <fullName evidence="5">Nucleotidyltransferase</fullName>
    </submittedName>
</protein>
<dbReference type="STRING" id="1317124.DW2_09636"/>
<dbReference type="RefSeq" id="WP_038145793.1">
    <property type="nucleotide sequence ID" value="NZ_AQRC01000006.1"/>
</dbReference>
<proteinExistence type="predicted"/>
<evidence type="ECO:0000256" key="3">
    <source>
        <dbReference type="ARBA" id="ARBA00022842"/>
    </source>
</evidence>
<evidence type="ECO:0000313" key="5">
    <source>
        <dbReference type="EMBL" id="KFE35227.1"/>
    </source>
</evidence>
<dbReference type="PANTHER" id="PTHR43584:SF8">
    <property type="entry name" value="N-ACETYLMURAMATE ALPHA-1-PHOSPHATE URIDYLYLTRANSFERASE"/>
    <property type="match status" value="1"/>
</dbReference>
<name>A0A085TWY0_9RHOB</name>
<dbReference type="GO" id="GO:0016779">
    <property type="term" value="F:nucleotidyltransferase activity"/>
    <property type="evidence" value="ECO:0007669"/>
    <property type="project" value="UniProtKB-KW"/>
</dbReference>
<dbReference type="AlphaFoldDB" id="A0A085TWY0"/>
<evidence type="ECO:0000259" key="4">
    <source>
        <dbReference type="Pfam" id="PF12804"/>
    </source>
</evidence>
<dbReference type="PATRIC" id="fig|1317124.6.peg.1956"/>
<feature type="domain" description="MobA-like NTP transferase" evidence="4">
    <location>
        <begin position="10"/>
        <end position="128"/>
    </location>
</feature>
<dbReference type="Proteomes" id="UP000028607">
    <property type="component" value="Unassembled WGS sequence"/>
</dbReference>
<dbReference type="EMBL" id="AQRC01000006">
    <property type="protein sequence ID" value="KFE35227.1"/>
    <property type="molecule type" value="Genomic_DNA"/>
</dbReference>
<organism evidence="5 6">
    <name type="scientific">Thioclava atlantica</name>
    <dbReference type="NCBI Taxonomy" id="1317124"/>
    <lineage>
        <taxon>Bacteria</taxon>
        <taxon>Pseudomonadati</taxon>
        <taxon>Pseudomonadota</taxon>
        <taxon>Alphaproteobacteria</taxon>
        <taxon>Rhodobacterales</taxon>
        <taxon>Paracoccaceae</taxon>
        <taxon>Thioclava</taxon>
    </lineage>
</organism>
<evidence type="ECO:0000256" key="1">
    <source>
        <dbReference type="ARBA" id="ARBA00022679"/>
    </source>
</evidence>
<reference evidence="6" key="1">
    <citation type="submission" date="2013-04" db="EMBL/GenBank/DDBJ databases">
        <title>Thioclava sp. 13D2W-2 Genome Sequencing.</title>
        <authorList>
            <person name="Lai Q."/>
            <person name="Li G."/>
            <person name="Shao Z."/>
        </authorList>
    </citation>
    <scope>NUCLEOTIDE SEQUENCE [LARGE SCALE GENOMIC DNA]</scope>
    <source>
        <strain evidence="6">13D2W-2</strain>
    </source>
</reference>
<keyword evidence="3" id="KW-0460">Magnesium</keyword>
<reference evidence="5 6" key="2">
    <citation type="journal article" date="2015" name="Antonie Van Leeuwenhoek">
        <title>Thioclava indica sp. nov., isolated from surface seawater of the Indian Ocean.</title>
        <authorList>
            <person name="Liu Y."/>
            <person name="Lai Q."/>
            <person name="Du J."/>
            <person name="Xu H."/>
            <person name="Jiang L."/>
            <person name="Shao Z."/>
        </authorList>
    </citation>
    <scope>NUCLEOTIDE SEQUENCE [LARGE SCALE GENOMIC DNA]</scope>
    <source>
        <strain evidence="5 6">13D2W-2</strain>
    </source>
</reference>
<evidence type="ECO:0000313" key="6">
    <source>
        <dbReference type="Proteomes" id="UP000028607"/>
    </source>
</evidence>
<dbReference type="InterPro" id="IPR029044">
    <property type="entry name" value="Nucleotide-diphossugar_trans"/>
</dbReference>
<dbReference type="InterPro" id="IPR050065">
    <property type="entry name" value="GlmU-like"/>
</dbReference>
<evidence type="ECO:0000256" key="2">
    <source>
        <dbReference type="ARBA" id="ARBA00022695"/>
    </source>
</evidence>
<keyword evidence="2" id="KW-0548">Nucleotidyltransferase</keyword>